<dbReference type="Pfam" id="PF00011">
    <property type="entry name" value="HSP20"/>
    <property type="match status" value="1"/>
</dbReference>
<dbReference type="PROSITE" id="PS01031">
    <property type="entry name" value="SHSP"/>
    <property type="match status" value="1"/>
</dbReference>
<reference evidence="3" key="1">
    <citation type="journal article" date="2020" name="Nature">
        <title>Giant virus diversity and host interactions through global metagenomics.</title>
        <authorList>
            <person name="Schulz F."/>
            <person name="Roux S."/>
            <person name="Paez-Espino D."/>
            <person name="Jungbluth S."/>
            <person name="Walsh D.A."/>
            <person name="Denef V.J."/>
            <person name="McMahon K.D."/>
            <person name="Konstantinidis K.T."/>
            <person name="Eloe-Fadrosh E.A."/>
            <person name="Kyrpides N.C."/>
            <person name="Woyke T."/>
        </authorList>
    </citation>
    <scope>NUCLEOTIDE SEQUENCE</scope>
    <source>
        <strain evidence="3">GVMAG-M-3300025676-16</strain>
    </source>
</reference>
<evidence type="ECO:0000313" key="3">
    <source>
        <dbReference type="EMBL" id="QHT98678.1"/>
    </source>
</evidence>
<evidence type="ECO:0000256" key="1">
    <source>
        <dbReference type="SAM" id="MobiDB-lite"/>
    </source>
</evidence>
<dbReference type="EMBL" id="MN740295">
    <property type="protein sequence ID" value="QHT98678.1"/>
    <property type="molecule type" value="Genomic_DNA"/>
</dbReference>
<dbReference type="InterPro" id="IPR008978">
    <property type="entry name" value="HSP20-like_chaperone"/>
</dbReference>
<dbReference type="Gene3D" id="2.60.40.790">
    <property type="match status" value="1"/>
</dbReference>
<feature type="compositionally biased region" description="Polar residues" evidence="1">
    <location>
        <begin position="147"/>
        <end position="162"/>
    </location>
</feature>
<name>A0A6C0IZA8_9ZZZZ</name>
<feature type="region of interest" description="Disordered" evidence="1">
    <location>
        <begin position="147"/>
        <end position="173"/>
    </location>
</feature>
<evidence type="ECO:0000259" key="2">
    <source>
        <dbReference type="PROSITE" id="PS01031"/>
    </source>
</evidence>
<proteinExistence type="predicted"/>
<feature type="domain" description="SHSP" evidence="2">
    <location>
        <begin position="34"/>
        <end position="148"/>
    </location>
</feature>
<dbReference type="AlphaFoldDB" id="A0A6C0IZA8"/>
<organism evidence="3">
    <name type="scientific">viral metagenome</name>
    <dbReference type="NCBI Taxonomy" id="1070528"/>
    <lineage>
        <taxon>unclassified sequences</taxon>
        <taxon>metagenomes</taxon>
        <taxon>organismal metagenomes</taxon>
    </lineage>
</organism>
<protein>
    <recommendedName>
        <fullName evidence="2">SHSP domain-containing protein</fullName>
    </recommendedName>
</protein>
<dbReference type="CDD" id="cd06464">
    <property type="entry name" value="ACD_sHsps-like"/>
    <property type="match status" value="1"/>
</dbReference>
<sequence length="173" mass="19673">MSFNTNNFIRRTQNNGIGEFTTIVTDLLQSNGVAMNDFVSVPFDIVEENNYIKVYGYLPGVDCSSLTVDFYNNVLEIKGKRIKPYSNDSVKFREEIIYGDFHKKIDLPICITSHDSVISSKTENGVLELVIDKNKEERNRFRVQVESAVSQNDENVQSASTYDNDDLSPSPHF</sequence>
<dbReference type="InterPro" id="IPR002068">
    <property type="entry name" value="A-crystallin/Hsp20_dom"/>
</dbReference>
<dbReference type="SUPFAM" id="SSF49764">
    <property type="entry name" value="HSP20-like chaperones"/>
    <property type="match status" value="1"/>
</dbReference>
<accession>A0A6C0IZA8</accession>